<evidence type="ECO:0000259" key="1">
    <source>
        <dbReference type="PROSITE" id="PS50206"/>
    </source>
</evidence>
<comment type="caution">
    <text evidence="2">The sequence shown here is derived from an EMBL/GenBank/DDBJ whole genome shotgun (WGS) entry which is preliminary data.</text>
</comment>
<dbReference type="Proteomes" id="UP000003100">
    <property type="component" value="Unassembled WGS sequence"/>
</dbReference>
<dbReference type="eggNOG" id="COG0607">
    <property type="taxonomic scope" value="Bacteria"/>
</dbReference>
<evidence type="ECO:0000313" key="2">
    <source>
        <dbReference type="EMBL" id="EEG47959.1"/>
    </source>
</evidence>
<keyword evidence="3" id="KW-1185">Reference proteome</keyword>
<dbReference type="InterPro" id="IPR036873">
    <property type="entry name" value="Rhodanese-like_dom_sf"/>
</dbReference>
<dbReference type="PANTHER" id="PTHR43031">
    <property type="entry name" value="FAD-DEPENDENT OXIDOREDUCTASE"/>
    <property type="match status" value="1"/>
</dbReference>
<evidence type="ECO:0000313" key="3">
    <source>
        <dbReference type="Proteomes" id="UP000003100"/>
    </source>
</evidence>
<dbReference type="Pfam" id="PF00581">
    <property type="entry name" value="Rhodanese"/>
    <property type="match status" value="1"/>
</dbReference>
<feature type="domain" description="Rhodanese" evidence="1">
    <location>
        <begin position="17"/>
        <end position="102"/>
    </location>
</feature>
<dbReference type="HOGENOM" id="CLU_089574_13_2_9"/>
<name>C0CQG9_BLAHS</name>
<dbReference type="PATRIC" id="fig|476272.21.peg.1256"/>
<dbReference type="RefSeq" id="WP_005951062.1">
    <property type="nucleotide sequence ID" value="NZ_CP136423.1"/>
</dbReference>
<gene>
    <name evidence="2" type="ORF">RUMHYD_03125</name>
</gene>
<reference evidence="2 3" key="2">
    <citation type="submission" date="2009-02" db="EMBL/GenBank/DDBJ databases">
        <title>Draft genome sequence of Blautia hydrogenotrophica DSM 10507 (Ruminococcus hydrogenotrophicus DSM 10507).</title>
        <authorList>
            <person name="Sudarsanam P."/>
            <person name="Ley R."/>
            <person name="Guruge J."/>
            <person name="Turnbaugh P.J."/>
            <person name="Mahowald M."/>
            <person name="Liep D."/>
            <person name="Gordon J."/>
        </authorList>
    </citation>
    <scope>NUCLEOTIDE SEQUENCE [LARGE SCALE GENOMIC DNA]</scope>
    <source>
        <strain evidence="3">DSM 10507 / JCM 14656 / S5a33</strain>
    </source>
</reference>
<reference evidence="2 3" key="1">
    <citation type="submission" date="2009-01" db="EMBL/GenBank/DDBJ databases">
        <authorList>
            <person name="Fulton L."/>
            <person name="Clifton S."/>
            <person name="Fulton B."/>
            <person name="Xu J."/>
            <person name="Minx P."/>
            <person name="Pepin K.H."/>
            <person name="Johnson M."/>
            <person name="Bhonagiri V."/>
            <person name="Nash W.E."/>
            <person name="Mardis E.R."/>
            <person name="Wilson R.K."/>
        </authorList>
    </citation>
    <scope>NUCLEOTIDE SEQUENCE [LARGE SCALE GENOMIC DNA]</scope>
    <source>
        <strain evidence="3">DSM 10507 / JCM 14656 / S5a33</strain>
    </source>
</reference>
<sequence>MQEIKLISPRDIDRYVDDVDSVLVDIRDSKEYRAAHVRGAVNVPYEEIKEAYFPEEKFLVLYCDRGGASMEAGRYLAEQGYQVCSVVGGFMAYRGRNLVFSN</sequence>
<dbReference type="InterPro" id="IPR050229">
    <property type="entry name" value="GlpE_sulfurtransferase"/>
</dbReference>
<dbReference type="SMART" id="SM00450">
    <property type="entry name" value="RHOD"/>
    <property type="match status" value="1"/>
</dbReference>
<dbReference type="SUPFAM" id="SSF52821">
    <property type="entry name" value="Rhodanese/Cell cycle control phosphatase"/>
    <property type="match status" value="1"/>
</dbReference>
<proteinExistence type="predicted"/>
<dbReference type="PANTHER" id="PTHR43031:SF1">
    <property type="entry name" value="PYRIDINE NUCLEOTIDE-DISULPHIDE OXIDOREDUCTASE"/>
    <property type="match status" value="1"/>
</dbReference>
<dbReference type="GeneID" id="86823018"/>
<organism evidence="2 3">
    <name type="scientific">Blautia hydrogenotrophica (strain DSM 10507 / JCM 14656 / S5a33)</name>
    <name type="common">Ruminococcus hydrogenotrophicus</name>
    <dbReference type="NCBI Taxonomy" id="476272"/>
    <lineage>
        <taxon>Bacteria</taxon>
        <taxon>Bacillati</taxon>
        <taxon>Bacillota</taxon>
        <taxon>Clostridia</taxon>
        <taxon>Lachnospirales</taxon>
        <taxon>Lachnospiraceae</taxon>
        <taxon>Blautia</taxon>
    </lineage>
</organism>
<dbReference type="Gene3D" id="3.40.250.10">
    <property type="entry name" value="Rhodanese-like domain"/>
    <property type="match status" value="1"/>
</dbReference>
<dbReference type="EMBL" id="ACBZ01000171">
    <property type="protein sequence ID" value="EEG47959.1"/>
    <property type="molecule type" value="Genomic_DNA"/>
</dbReference>
<dbReference type="InterPro" id="IPR001763">
    <property type="entry name" value="Rhodanese-like_dom"/>
</dbReference>
<dbReference type="AlphaFoldDB" id="C0CQG9"/>
<accession>C0CQG9</accession>
<dbReference type="CDD" id="cd00158">
    <property type="entry name" value="RHOD"/>
    <property type="match status" value="1"/>
</dbReference>
<dbReference type="PROSITE" id="PS50206">
    <property type="entry name" value="RHODANESE_3"/>
    <property type="match status" value="1"/>
</dbReference>
<protein>
    <recommendedName>
        <fullName evidence="1">Rhodanese domain-containing protein</fullName>
    </recommendedName>
</protein>